<gene>
    <name evidence="1" type="ORF">F4820DRAFT_444263</name>
</gene>
<sequence length="516" mass="59381">MDQILHRARTPNARIAVQQLGPQLLNGCCHEADRADIVGFNLQGLRNSLPTSFHPHINGIIEEIHSTSRLLRDLSEQAQIHISQLTAVFDYLNVILPCLCRTLRDIMTFIEDKSMNREHRWRAMYHKLGNELPGTTLPARFIMYNQFLRLLQDLLTRSPNFDLNAMESLRIRILQLREARQIPPPNPIRTDLIRRDEALEFWNQETNSHWAEAIFTQPLPSRREFKHQGRTDAYGPLQKLGHLPPVSRDVKILVKRSFDNDRVSVIFFLQLRNQAPSLLIRSKVLNQNWVSALGAHELCIRRESDSVLHLSKWSHTEQRAKPWANLSFLTWEEMVLFYCTFLCLKVCSPLTVNVNPLEFHLRKERRLFQAQIIDDGYQHVLMVFEDAITGGCRLHAAVWEGKLRACPVWTAFIPPNVSSSWLLRKTKRRIWLRDIQPYVFCEKYRPTHQRRGRFGAFELAFAHSEAATRFQELFSGTPDASAASAAPDSTEGNDAVEPASQSSRSTEVNAIGEIGS</sequence>
<evidence type="ECO:0000313" key="2">
    <source>
        <dbReference type="Proteomes" id="UP001497700"/>
    </source>
</evidence>
<organism evidence="1 2">
    <name type="scientific">Hypoxylon rubiginosum</name>
    <dbReference type="NCBI Taxonomy" id="110542"/>
    <lineage>
        <taxon>Eukaryota</taxon>
        <taxon>Fungi</taxon>
        <taxon>Dikarya</taxon>
        <taxon>Ascomycota</taxon>
        <taxon>Pezizomycotina</taxon>
        <taxon>Sordariomycetes</taxon>
        <taxon>Xylariomycetidae</taxon>
        <taxon>Xylariales</taxon>
        <taxon>Hypoxylaceae</taxon>
        <taxon>Hypoxylon</taxon>
    </lineage>
</organism>
<name>A0ACB9ZCP3_9PEZI</name>
<protein>
    <submittedName>
        <fullName evidence="1">Uncharacterized protein</fullName>
    </submittedName>
</protein>
<comment type="caution">
    <text evidence="1">The sequence shown here is derived from an EMBL/GenBank/DDBJ whole genome shotgun (WGS) entry which is preliminary data.</text>
</comment>
<proteinExistence type="predicted"/>
<reference evidence="1 2" key="1">
    <citation type="journal article" date="2022" name="New Phytol.">
        <title>Ecological generalism drives hyperdiversity of secondary metabolite gene clusters in xylarialean endophytes.</title>
        <authorList>
            <person name="Franco M.E.E."/>
            <person name="Wisecaver J.H."/>
            <person name="Arnold A.E."/>
            <person name="Ju Y.M."/>
            <person name="Slot J.C."/>
            <person name="Ahrendt S."/>
            <person name="Moore L.P."/>
            <person name="Eastman K.E."/>
            <person name="Scott K."/>
            <person name="Konkel Z."/>
            <person name="Mondo S.J."/>
            <person name="Kuo A."/>
            <person name="Hayes R.D."/>
            <person name="Haridas S."/>
            <person name="Andreopoulos B."/>
            <person name="Riley R."/>
            <person name="LaButti K."/>
            <person name="Pangilinan J."/>
            <person name="Lipzen A."/>
            <person name="Amirebrahimi M."/>
            <person name="Yan J."/>
            <person name="Adam C."/>
            <person name="Keymanesh K."/>
            <person name="Ng V."/>
            <person name="Louie K."/>
            <person name="Northen T."/>
            <person name="Drula E."/>
            <person name="Henrissat B."/>
            <person name="Hsieh H.M."/>
            <person name="Youens-Clark K."/>
            <person name="Lutzoni F."/>
            <person name="Miadlikowska J."/>
            <person name="Eastwood D.C."/>
            <person name="Hamelin R.C."/>
            <person name="Grigoriev I.V."/>
            <person name="U'Ren J.M."/>
        </authorList>
    </citation>
    <scope>NUCLEOTIDE SEQUENCE [LARGE SCALE GENOMIC DNA]</scope>
    <source>
        <strain evidence="1 2">CBS 119005</strain>
    </source>
</reference>
<dbReference type="Proteomes" id="UP001497700">
    <property type="component" value="Unassembled WGS sequence"/>
</dbReference>
<keyword evidence="2" id="KW-1185">Reference proteome</keyword>
<accession>A0ACB9ZCP3</accession>
<evidence type="ECO:0000313" key="1">
    <source>
        <dbReference type="EMBL" id="KAI4869408.1"/>
    </source>
</evidence>
<dbReference type="EMBL" id="MU393431">
    <property type="protein sequence ID" value="KAI4869408.1"/>
    <property type="molecule type" value="Genomic_DNA"/>
</dbReference>